<dbReference type="Proteomes" id="UP000316614">
    <property type="component" value="Chromosome"/>
</dbReference>
<dbReference type="InterPro" id="IPR033878">
    <property type="entry name" value="NfsB-like"/>
</dbReference>
<dbReference type="Pfam" id="PF00881">
    <property type="entry name" value="Nitroreductase"/>
    <property type="match status" value="1"/>
</dbReference>
<reference evidence="8 9" key="1">
    <citation type="submission" date="2019-06" db="EMBL/GenBank/DDBJ databases">
        <title>Echinicola alkalisoli sp. nov. isolated from saline soil.</title>
        <authorList>
            <person name="Sun J.-Q."/>
            <person name="Xu L."/>
        </authorList>
    </citation>
    <scope>NUCLEOTIDE SEQUENCE [LARGE SCALE GENOMIC DNA]</scope>
    <source>
        <strain evidence="8 9">LN3S3</strain>
    </source>
</reference>
<dbReference type="PANTHER" id="PTHR43673">
    <property type="entry name" value="NAD(P)H NITROREDUCTASE YDGI-RELATED"/>
    <property type="match status" value="1"/>
</dbReference>
<dbReference type="InterPro" id="IPR000415">
    <property type="entry name" value="Nitroreductase-like"/>
</dbReference>
<evidence type="ECO:0000256" key="1">
    <source>
        <dbReference type="ARBA" id="ARBA00001917"/>
    </source>
</evidence>
<sequence>MSLLENLTWRYATKKMNGKAVPQEKVDYILEAARLSPSSSGLQPYRIIVVTDPEIKEKIKPIAWDQSQITDASHILVFAAWEKYTEDRIKEVFHNTLTARGLPLDKMDAYRERLWGMYSQLPEEWHAHHAAKQAYIAFGTAIVAAAEQKVDATPMEGFDPAALDELLGLKELGLKSAVVLPLGYRDEENDWLSGMKKFRTPKEEFVISSAEILEK</sequence>
<keyword evidence="9" id="KW-1185">Reference proteome</keyword>
<accession>A0A514CFQ2</accession>
<evidence type="ECO:0000256" key="4">
    <source>
        <dbReference type="ARBA" id="ARBA00022643"/>
    </source>
</evidence>
<keyword evidence="4" id="KW-0288">FMN</keyword>
<dbReference type="SUPFAM" id="SSF55469">
    <property type="entry name" value="FMN-dependent nitroreductase-like"/>
    <property type="match status" value="1"/>
</dbReference>
<comment type="similarity">
    <text evidence="2">Belongs to the nitroreductase family.</text>
</comment>
<organism evidence="8 9">
    <name type="scientific">Echinicola soli</name>
    <dbReference type="NCBI Taxonomy" id="2591634"/>
    <lineage>
        <taxon>Bacteria</taxon>
        <taxon>Pseudomonadati</taxon>
        <taxon>Bacteroidota</taxon>
        <taxon>Cytophagia</taxon>
        <taxon>Cytophagales</taxon>
        <taxon>Cyclobacteriaceae</taxon>
        <taxon>Echinicola</taxon>
    </lineage>
</organism>
<dbReference type="OrthoDB" id="9809288at2"/>
<name>A0A514CFQ2_9BACT</name>
<comment type="cofactor">
    <cofactor evidence="1">
        <name>FMN</name>
        <dbReference type="ChEBI" id="CHEBI:58210"/>
    </cofactor>
</comment>
<evidence type="ECO:0000259" key="7">
    <source>
        <dbReference type="Pfam" id="PF00881"/>
    </source>
</evidence>
<keyword evidence="6" id="KW-0560">Oxidoreductase</keyword>
<dbReference type="GO" id="GO:0016491">
    <property type="term" value="F:oxidoreductase activity"/>
    <property type="evidence" value="ECO:0007669"/>
    <property type="project" value="UniProtKB-KW"/>
</dbReference>
<proteinExistence type="inferred from homology"/>
<evidence type="ECO:0000313" key="9">
    <source>
        <dbReference type="Proteomes" id="UP000316614"/>
    </source>
</evidence>
<keyword evidence="5" id="KW-0521">NADP</keyword>
<dbReference type="RefSeq" id="WP_141613905.1">
    <property type="nucleotide sequence ID" value="NZ_CP041253.1"/>
</dbReference>
<evidence type="ECO:0000256" key="6">
    <source>
        <dbReference type="ARBA" id="ARBA00023002"/>
    </source>
</evidence>
<evidence type="ECO:0000313" key="8">
    <source>
        <dbReference type="EMBL" id="QDH78651.1"/>
    </source>
</evidence>
<evidence type="ECO:0000256" key="2">
    <source>
        <dbReference type="ARBA" id="ARBA00007118"/>
    </source>
</evidence>
<dbReference type="InterPro" id="IPR029479">
    <property type="entry name" value="Nitroreductase"/>
</dbReference>
<keyword evidence="3" id="KW-0285">Flavoprotein</keyword>
<gene>
    <name evidence="8" type="ORF">FKX85_06220</name>
</gene>
<dbReference type="PANTHER" id="PTHR43673:SF2">
    <property type="entry name" value="NITROREDUCTASE"/>
    <property type="match status" value="1"/>
</dbReference>
<feature type="domain" description="Nitroreductase" evidence="7">
    <location>
        <begin position="8"/>
        <end position="184"/>
    </location>
</feature>
<dbReference type="CDD" id="cd02149">
    <property type="entry name" value="NfsB-like"/>
    <property type="match status" value="1"/>
</dbReference>
<dbReference type="AlphaFoldDB" id="A0A514CFQ2"/>
<evidence type="ECO:0000256" key="5">
    <source>
        <dbReference type="ARBA" id="ARBA00022857"/>
    </source>
</evidence>
<dbReference type="KEGG" id="echi:FKX85_06220"/>
<dbReference type="EMBL" id="CP041253">
    <property type="protein sequence ID" value="QDH78651.1"/>
    <property type="molecule type" value="Genomic_DNA"/>
</dbReference>
<evidence type="ECO:0000256" key="3">
    <source>
        <dbReference type="ARBA" id="ARBA00022630"/>
    </source>
</evidence>
<dbReference type="Gene3D" id="3.40.109.10">
    <property type="entry name" value="NADH Oxidase"/>
    <property type="match status" value="1"/>
</dbReference>
<protein>
    <submittedName>
        <fullName evidence="8">NAD(P)H-dependent oxidoreductase</fullName>
    </submittedName>
</protein>